<evidence type="ECO:0000256" key="2">
    <source>
        <dbReference type="SAM" id="Phobius"/>
    </source>
</evidence>
<dbReference type="InterPro" id="IPR052785">
    <property type="entry name" value="Enterotoxin_cmpnt"/>
</dbReference>
<protein>
    <recommendedName>
        <fullName evidence="5">Hemolysin BL-binding component</fullName>
    </recommendedName>
</protein>
<proteinExistence type="predicted"/>
<dbReference type="Gene3D" id="1.20.1170.10">
    <property type="match status" value="1"/>
</dbReference>
<gene>
    <name evidence="3" type="ORF">CAI16_04085</name>
</gene>
<dbReference type="SUPFAM" id="SSF58100">
    <property type="entry name" value="Bacterial hemolysins"/>
    <property type="match status" value="1"/>
</dbReference>
<feature type="coiled-coil region" evidence="1">
    <location>
        <begin position="289"/>
        <end position="323"/>
    </location>
</feature>
<accession>A0A3E0WX46</accession>
<dbReference type="Pfam" id="PF05791">
    <property type="entry name" value="Bacillus_HBL"/>
    <property type="match status" value="1"/>
</dbReference>
<keyword evidence="2" id="KW-0472">Membrane</keyword>
<reference evidence="3 4" key="1">
    <citation type="submission" date="2017-05" db="EMBL/GenBank/DDBJ databases">
        <title>Virgibacillus sp. AK90 isolated from a saltern of Kakinada, India.</title>
        <authorList>
            <person name="Gupta V."/>
            <person name="Sidhu C."/>
            <person name="Korpole S."/>
            <person name="Pinnaka A.K."/>
        </authorList>
    </citation>
    <scope>NUCLEOTIDE SEQUENCE [LARGE SCALE GENOMIC DNA]</scope>
    <source>
        <strain evidence="3 4">AK90</strain>
    </source>
</reference>
<comment type="caution">
    <text evidence="3">The sequence shown here is derived from an EMBL/GenBank/DDBJ whole genome shotgun (WGS) entry which is preliminary data.</text>
</comment>
<evidence type="ECO:0000313" key="4">
    <source>
        <dbReference type="Proteomes" id="UP000256488"/>
    </source>
</evidence>
<name>A0A3E0WX46_9BACI</name>
<dbReference type="AlphaFoldDB" id="A0A3E0WX46"/>
<dbReference type="CDD" id="cd22653">
    <property type="entry name" value="ClyA_HblB-like"/>
    <property type="match status" value="1"/>
</dbReference>
<sequence>MKIKKHKRKVLKNIVFKCCPIMKMFFPSVTHLQYIRCDKQVIIVQTKIIKNSIIYSILAIFLVTYAVPQPVMYAAEQTSQKTEKVKQNPAKIKRNLKELAINIMNIDAYATTIKNEPNPPLTNIKSVPNELKSDIQRNFTNAKWNANQWSNSLKPSMNTFLDRIVDFNDAYQKIQSKLLSVLKEENKQKIKSEIEYLNDIILVQKRNADMLVNKLIQFRNNITKDTQRFQNNTNQLEVHAITSSTADIPLLKRKINYYNNVIDDTDYRIAAGSVACATLVGCIWGGFEIDSAKREKRDAEYQIRKLKAKIQGIEKDIATITNVQNKLSNMVHKVDKAIDSLQNLTNYWHLLSSKYDNLLNDVDILSANELNLLREDLQIASASWEQIKQFAKSLSQALK</sequence>
<dbReference type="PANTHER" id="PTHR38443">
    <property type="match status" value="1"/>
</dbReference>
<dbReference type="Proteomes" id="UP000256488">
    <property type="component" value="Unassembled WGS sequence"/>
</dbReference>
<evidence type="ECO:0008006" key="5">
    <source>
        <dbReference type="Google" id="ProtNLM"/>
    </source>
</evidence>
<feature type="transmembrane region" description="Helical" evidence="2">
    <location>
        <begin position="53"/>
        <end position="75"/>
    </location>
</feature>
<dbReference type="EMBL" id="NFZX01000005">
    <property type="protein sequence ID" value="RFA36575.1"/>
    <property type="molecule type" value="Genomic_DNA"/>
</dbReference>
<dbReference type="PANTHER" id="PTHR38443:SF2">
    <property type="entry name" value="NON-HEMOLYTIC ENTEROTOXIN LYTIC COMPONENT L1"/>
    <property type="match status" value="1"/>
</dbReference>
<dbReference type="RefSeq" id="WP_116277397.1">
    <property type="nucleotide sequence ID" value="NZ_NFZX01000005.1"/>
</dbReference>
<keyword evidence="1" id="KW-0175">Coiled coil</keyword>
<organism evidence="3 4">
    <name type="scientific">Virgibacillus dokdonensis</name>
    <dbReference type="NCBI Taxonomy" id="302167"/>
    <lineage>
        <taxon>Bacteria</taxon>
        <taxon>Bacillati</taxon>
        <taxon>Bacillota</taxon>
        <taxon>Bacilli</taxon>
        <taxon>Bacillales</taxon>
        <taxon>Bacillaceae</taxon>
        <taxon>Virgibacillus</taxon>
    </lineage>
</organism>
<dbReference type="InterPro" id="IPR008414">
    <property type="entry name" value="HBL"/>
</dbReference>
<evidence type="ECO:0000256" key="1">
    <source>
        <dbReference type="SAM" id="Coils"/>
    </source>
</evidence>
<keyword evidence="2" id="KW-0812">Transmembrane</keyword>
<keyword evidence="2" id="KW-1133">Transmembrane helix</keyword>
<evidence type="ECO:0000313" key="3">
    <source>
        <dbReference type="EMBL" id="RFA36575.1"/>
    </source>
</evidence>
<dbReference type="GO" id="GO:0016020">
    <property type="term" value="C:membrane"/>
    <property type="evidence" value="ECO:0007669"/>
    <property type="project" value="InterPro"/>
</dbReference>